<gene>
    <name evidence="3" type="ORF">FOMPIDRAFT_90767</name>
</gene>
<dbReference type="PANTHER" id="PTHR38248:SF2">
    <property type="entry name" value="FUNK1 11"/>
    <property type="match status" value="1"/>
</dbReference>
<proteinExistence type="predicted"/>
<dbReference type="InParanoid" id="S8FF95"/>
<evidence type="ECO:0000313" key="4">
    <source>
        <dbReference type="Proteomes" id="UP000015241"/>
    </source>
</evidence>
<sequence>MLVDGHGILIDFDNAIVRSTHDVIPQDPLTGTLPFVSAELLTQEYYFDDDDNKGAVRVIPLHDFIHDLESLCWVLVWICVARDGPARRRRDMHSKEDTWELNKLRRDIKTLFEDSHTTMAIAKQAVMLQVAFQKPPLVGHVSEFFSPLKPLITDFLRILVKAYQEHSTDSGAIYKLVFEAFDRCIARLKAHPVALSEVHKSLQHEDDTEESRSGSQLGPVATDGEDFALASKG</sequence>
<evidence type="ECO:0000256" key="1">
    <source>
        <dbReference type="SAM" id="MobiDB-lite"/>
    </source>
</evidence>
<keyword evidence="4" id="KW-1185">Reference proteome</keyword>
<feature type="domain" description="Fungal-type protein kinase" evidence="2">
    <location>
        <begin position="6"/>
        <end position="79"/>
    </location>
</feature>
<evidence type="ECO:0000259" key="2">
    <source>
        <dbReference type="Pfam" id="PF17667"/>
    </source>
</evidence>
<organism evidence="3 4">
    <name type="scientific">Fomitopsis schrenkii</name>
    <name type="common">Brown rot fungus</name>
    <dbReference type="NCBI Taxonomy" id="2126942"/>
    <lineage>
        <taxon>Eukaryota</taxon>
        <taxon>Fungi</taxon>
        <taxon>Dikarya</taxon>
        <taxon>Basidiomycota</taxon>
        <taxon>Agaricomycotina</taxon>
        <taxon>Agaricomycetes</taxon>
        <taxon>Polyporales</taxon>
        <taxon>Fomitopsis</taxon>
    </lineage>
</organism>
<name>S8FF95_FOMSC</name>
<accession>S8FF95</accession>
<evidence type="ECO:0000313" key="3">
    <source>
        <dbReference type="EMBL" id="EPT00126.1"/>
    </source>
</evidence>
<dbReference type="OrthoDB" id="3268633at2759"/>
<dbReference type="PANTHER" id="PTHR38248">
    <property type="entry name" value="FUNK1 6"/>
    <property type="match status" value="1"/>
</dbReference>
<dbReference type="AlphaFoldDB" id="S8FF95"/>
<feature type="region of interest" description="Disordered" evidence="1">
    <location>
        <begin position="200"/>
        <end position="233"/>
    </location>
</feature>
<dbReference type="InterPro" id="IPR040976">
    <property type="entry name" value="Pkinase_fungal"/>
</dbReference>
<dbReference type="Pfam" id="PF17667">
    <property type="entry name" value="Pkinase_fungal"/>
    <property type="match status" value="1"/>
</dbReference>
<dbReference type="STRING" id="743788.S8FF95"/>
<dbReference type="HOGENOM" id="CLU_1189943_0_0_1"/>
<dbReference type="Proteomes" id="UP000015241">
    <property type="component" value="Unassembled WGS sequence"/>
</dbReference>
<reference evidence="3 4" key="1">
    <citation type="journal article" date="2012" name="Science">
        <title>The Paleozoic origin of enzymatic lignin decomposition reconstructed from 31 fungal genomes.</title>
        <authorList>
            <person name="Floudas D."/>
            <person name="Binder M."/>
            <person name="Riley R."/>
            <person name="Barry K."/>
            <person name="Blanchette R.A."/>
            <person name="Henrissat B."/>
            <person name="Martinez A.T."/>
            <person name="Otillar R."/>
            <person name="Spatafora J.W."/>
            <person name="Yadav J.S."/>
            <person name="Aerts A."/>
            <person name="Benoit I."/>
            <person name="Boyd A."/>
            <person name="Carlson A."/>
            <person name="Copeland A."/>
            <person name="Coutinho P.M."/>
            <person name="de Vries R.P."/>
            <person name="Ferreira P."/>
            <person name="Findley K."/>
            <person name="Foster B."/>
            <person name="Gaskell J."/>
            <person name="Glotzer D."/>
            <person name="Gorecki P."/>
            <person name="Heitman J."/>
            <person name="Hesse C."/>
            <person name="Hori C."/>
            <person name="Igarashi K."/>
            <person name="Jurgens J.A."/>
            <person name="Kallen N."/>
            <person name="Kersten P."/>
            <person name="Kohler A."/>
            <person name="Kuees U."/>
            <person name="Kumar T.K.A."/>
            <person name="Kuo A."/>
            <person name="LaButti K."/>
            <person name="Larrondo L.F."/>
            <person name="Lindquist E."/>
            <person name="Ling A."/>
            <person name="Lombard V."/>
            <person name="Lucas S."/>
            <person name="Lundell T."/>
            <person name="Martin R."/>
            <person name="McLaughlin D.J."/>
            <person name="Morgenstern I."/>
            <person name="Morin E."/>
            <person name="Murat C."/>
            <person name="Nagy L.G."/>
            <person name="Nolan M."/>
            <person name="Ohm R.A."/>
            <person name="Patyshakuliyeva A."/>
            <person name="Rokas A."/>
            <person name="Ruiz-Duenas F.J."/>
            <person name="Sabat G."/>
            <person name="Salamov A."/>
            <person name="Samejima M."/>
            <person name="Schmutz J."/>
            <person name="Slot J.C."/>
            <person name="St John F."/>
            <person name="Stenlid J."/>
            <person name="Sun H."/>
            <person name="Sun S."/>
            <person name="Syed K."/>
            <person name="Tsang A."/>
            <person name="Wiebenga A."/>
            <person name="Young D."/>
            <person name="Pisabarro A."/>
            <person name="Eastwood D.C."/>
            <person name="Martin F."/>
            <person name="Cullen D."/>
            <person name="Grigoriev I.V."/>
            <person name="Hibbett D.S."/>
        </authorList>
    </citation>
    <scope>NUCLEOTIDE SEQUENCE</scope>
    <source>
        <strain evidence="4">FP-58527</strain>
    </source>
</reference>
<dbReference type="EMBL" id="KE504151">
    <property type="protein sequence ID" value="EPT00126.1"/>
    <property type="molecule type" value="Genomic_DNA"/>
</dbReference>
<protein>
    <recommendedName>
        <fullName evidence="2">Fungal-type protein kinase domain-containing protein</fullName>
    </recommendedName>
</protein>